<dbReference type="InterPro" id="IPR001763">
    <property type="entry name" value="Rhodanese-like_dom"/>
</dbReference>
<dbReference type="PANTHER" id="PTHR43031">
    <property type="entry name" value="FAD-DEPENDENT OXIDOREDUCTASE"/>
    <property type="match status" value="1"/>
</dbReference>
<dbReference type="PANTHER" id="PTHR43031:SF16">
    <property type="entry name" value="OXIDOREDUCTASE"/>
    <property type="match status" value="1"/>
</dbReference>
<dbReference type="Gene3D" id="3.40.250.10">
    <property type="entry name" value="Rhodanese-like domain"/>
    <property type="match status" value="1"/>
</dbReference>
<feature type="domain" description="Rhodanese" evidence="1">
    <location>
        <begin position="50"/>
        <end position="139"/>
    </location>
</feature>
<dbReference type="SUPFAM" id="SSF52821">
    <property type="entry name" value="Rhodanese/Cell cycle control phosphatase"/>
    <property type="match status" value="1"/>
</dbReference>
<dbReference type="KEGG" id="add:HUW48_11870"/>
<reference evidence="2 3" key="1">
    <citation type="submission" date="2020-08" db="EMBL/GenBank/DDBJ databases">
        <title>Adhaeribacter dokdonensis sp. nov., isolated from the rhizosphere of Elymus tsukushiensis, a plant native to the Dokdo Islands, Republic of Korea.</title>
        <authorList>
            <person name="Ghim S.Y."/>
        </authorList>
    </citation>
    <scope>NUCLEOTIDE SEQUENCE [LARGE SCALE GENOMIC DNA]</scope>
    <source>
        <strain evidence="2 3">KUDC8001</strain>
    </source>
</reference>
<dbReference type="AlphaFoldDB" id="A0A7L7L8F8"/>
<keyword evidence="3" id="KW-1185">Reference proteome</keyword>
<evidence type="ECO:0000313" key="2">
    <source>
        <dbReference type="EMBL" id="QMU28689.1"/>
    </source>
</evidence>
<dbReference type="RefSeq" id="WP_182415873.1">
    <property type="nucleotide sequence ID" value="NZ_CP055153.1"/>
</dbReference>
<evidence type="ECO:0000259" key="1">
    <source>
        <dbReference type="PROSITE" id="PS50206"/>
    </source>
</evidence>
<dbReference type="SMART" id="SM00450">
    <property type="entry name" value="RHOD"/>
    <property type="match status" value="1"/>
</dbReference>
<accession>A0A7L7L8F8</accession>
<dbReference type="Proteomes" id="UP000514509">
    <property type="component" value="Chromosome"/>
</dbReference>
<dbReference type="NCBIfam" id="NF045521">
    <property type="entry name" value="rhoda_near_glyco"/>
    <property type="match status" value="1"/>
</dbReference>
<proteinExistence type="predicted"/>
<organism evidence="2 3">
    <name type="scientific">Adhaeribacter radiodurans</name>
    <dbReference type="NCBI Taxonomy" id="2745197"/>
    <lineage>
        <taxon>Bacteria</taxon>
        <taxon>Pseudomonadati</taxon>
        <taxon>Bacteroidota</taxon>
        <taxon>Cytophagia</taxon>
        <taxon>Cytophagales</taxon>
        <taxon>Hymenobacteraceae</taxon>
        <taxon>Adhaeribacter</taxon>
    </lineage>
</organism>
<evidence type="ECO:0000313" key="3">
    <source>
        <dbReference type="Proteomes" id="UP000514509"/>
    </source>
</evidence>
<dbReference type="EMBL" id="CP055153">
    <property type="protein sequence ID" value="QMU28689.1"/>
    <property type="molecule type" value="Genomic_DNA"/>
</dbReference>
<dbReference type="Pfam" id="PF00581">
    <property type="entry name" value="Rhodanese"/>
    <property type="match status" value="1"/>
</dbReference>
<name>A0A7L7L8F8_9BACT</name>
<gene>
    <name evidence="2" type="ORF">HUW48_11870</name>
</gene>
<dbReference type="InterPro" id="IPR036873">
    <property type="entry name" value="Rhodanese-like_dom_sf"/>
</dbReference>
<protein>
    <submittedName>
        <fullName evidence="2">Rhodanese-like domain-containing protein</fullName>
    </submittedName>
</protein>
<dbReference type="CDD" id="cd00158">
    <property type="entry name" value="RHOD"/>
    <property type="match status" value="1"/>
</dbReference>
<sequence>MKKITILVQLLLSFIIPGCGQTAFDKQLNILYKKTVPLIQPAQLATELKNNQNIILLDTRSPAEFAVSHLPAAQFVNYDEFSLAQVKHLAFDTPIVVYCSVGVRSEKIGEKLLRAGYKNVRNLYGGIFEWKNKGMIVVKPDNTPTDSVHTYNHYWAIWLKKGIKVYE</sequence>
<dbReference type="InterPro" id="IPR050229">
    <property type="entry name" value="GlpE_sulfurtransferase"/>
</dbReference>
<dbReference type="PROSITE" id="PS50206">
    <property type="entry name" value="RHODANESE_3"/>
    <property type="match status" value="1"/>
</dbReference>